<dbReference type="InterPro" id="IPR029063">
    <property type="entry name" value="SAM-dependent_MTases_sf"/>
</dbReference>
<feature type="domain" description="23S rRNA (guanine(745)-N(1))-methyltransferase N-terminal" evidence="2">
    <location>
        <begin position="19"/>
        <end position="53"/>
    </location>
</feature>
<dbReference type="EMBL" id="JADCNN020000012">
    <property type="protein sequence ID" value="MBM6996855.1"/>
    <property type="molecule type" value="Genomic_DNA"/>
</dbReference>
<dbReference type="GO" id="GO:0008168">
    <property type="term" value="F:methyltransferase activity"/>
    <property type="evidence" value="ECO:0007669"/>
    <property type="project" value="UniProtKB-KW"/>
</dbReference>
<dbReference type="PIRSF" id="PIRSF018249">
    <property type="entry name" value="MyrA_prd"/>
    <property type="match status" value="1"/>
</dbReference>
<sequence length="292" mass="32625">MNQPFNSASSVRKYISILKCPVCGGQMDAVDPQSLACSLGHTFDMAKQGYLNLNRTTRPTPGHYDKKLFAARRSIITGSRLYAPLHEAIVRILAGRVGDHASADLMVDMGCGEGSHLQEILRRFEPSNWVGVGIDLSKEGIRMAARHYADGLWLVSDLAQAPLRDQSAQVVLNLLSPANYQEFRRILVPEGVVMKVVPGTGYLRELREALYSGSKITNYSNAKIVTLFRQHFPEMEVVHLQYRQRLETEQLRDLVRMSPLAWSAEQAHIAAFTNRDALEITVDVDLLLGVNH</sequence>
<evidence type="ECO:0000313" key="3">
    <source>
        <dbReference type="EMBL" id="MBM6996855.1"/>
    </source>
</evidence>
<evidence type="ECO:0000313" key="4">
    <source>
        <dbReference type="Proteomes" id="UP001516620"/>
    </source>
</evidence>
<dbReference type="InterPro" id="IPR048647">
    <property type="entry name" value="RlmA_N"/>
</dbReference>
<dbReference type="InterPro" id="IPR016718">
    <property type="entry name" value="rRNA_m1G-MeTrfase_A_prd"/>
</dbReference>
<dbReference type="GO" id="GO:0032259">
    <property type="term" value="P:methylation"/>
    <property type="evidence" value="ECO:0007669"/>
    <property type="project" value="UniProtKB-KW"/>
</dbReference>
<dbReference type="Pfam" id="PF13649">
    <property type="entry name" value="Methyltransf_25"/>
    <property type="match status" value="1"/>
</dbReference>
<dbReference type="Pfam" id="PF21302">
    <property type="entry name" value="Zn_ribbon_RlmA"/>
    <property type="match status" value="1"/>
</dbReference>
<gene>
    <name evidence="3" type="ORF">IM700_014455</name>
</gene>
<name>A0ABS2HAF9_9BACL</name>
<dbReference type="RefSeq" id="WP_193417694.1">
    <property type="nucleotide sequence ID" value="NZ_JADCNN020000012.1"/>
</dbReference>
<evidence type="ECO:0000259" key="2">
    <source>
        <dbReference type="Pfam" id="PF21302"/>
    </source>
</evidence>
<dbReference type="SUPFAM" id="SSF53335">
    <property type="entry name" value="S-adenosyl-L-methionine-dependent methyltransferases"/>
    <property type="match status" value="1"/>
</dbReference>
<comment type="caution">
    <text evidence="3">The sequence shown here is derived from an EMBL/GenBank/DDBJ whole genome shotgun (WGS) entry which is preliminary data.</text>
</comment>
<evidence type="ECO:0000259" key="1">
    <source>
        <dbReference type="Pfam" id="PF13649"/>
    </source>
</evidence>
<dbReference type="Gene3D" id="3.40.50.150">
    <property type="entry name" value="Vaccinia Virus protein VP39"/>
    <property type="match status" value="1"/>
</dbReference>
<keyword evidence="3" id="KW-0489">Methyltransferase</keyword>
<reference evidence="3 4" key="1">
    <citation type="submission" date="2021-01" db="EMBL/GenBank/DDBJ databases">
        <title>Paenibacillus sp.nov. isolated from the rhizosphere soil of tomato plant.</title>
        <authorList>
            <person name="Thin K.K."/>
            <person name="Zhang X."/>
            <person name="He S."/>
        </authorList>
    </citation>
    <scope>NUCLEOTIDE SEQUENCE [LARGE SCALE GENOMIC DNA]</scope>
    <source>
        <strain evidence="3 4">DXFW5</strain>
    </source>
</reference>
<protein>
    <submittedName>
        <fullName evidence="3">Methyltransferase domain-containing protein</fullName>
    </submittedName>
</protein>
<dbReference type="InterPro" id="IPR041698">
    <property type="entry name" value="Methyltransf_25"/>
</dbReference>
<organism evidence="3 4">
    <name type="scientific">Paenibacillus rhizolycopersici</name>
    <dbReference type="NCBI Taxonomy" id="2780073"/>
    <lineage>
        <taxon>Bacteria</taxon>
        <taxon>Bacillati</taxon>
        <taxon>Bacillota</taxon>
        <taxon>Bacilli</taxon>
        <taxon>Bacillales</taxon>
        <taxon>Paenibacillaceae</taxon>
        <taxon>Paenibacillus</taxon>
    </lineage>
</organism>
<keyword evidence="3" id="KW-0808">Transferase</keyword>
<dbReference type="Proteomes" id="UP001516620">
    <property type="component" value="Unassembled WGS sequence"/>
</dbReference>
<proteinExistence type="predicted"/>
<feature type="domain" description="Methyltransferase" evidence="1">
    <location>
        <begin position="107"/>
        <end position="191"/>
    </location>
</feature>
<accession>A0ABS2HAF9</accession>
<keyword evidence="4" id="KW-1185">Reference proteome</keyword>